<proteinExistence type="inferred from homology"/>
<dbReference type="RefSeq" id="WP_145019644.1">
    <property type="nucleotide sequence ID" value="NZ_VLLN01000005.1"/>
</dbReference>
<dbReference type="InterPro" id="IPR029025">
    <property type="entry name" value="T3SS_substrate_exporter_C"/>
</dbReference>
<evidence type="ECO:0000313" key="3">
    <source>
        <dbReference type="Proteomes" id="UP000319449"/>
    </source>
</evidence>
<comment type="caution">
    <text evidence="2">The sequence shown here is derived from an EMBL/GenBank/DDBJ whole genome shotgun (WGS) entry which is preliminary data.</text>
</comment>
<dbReference type="Pfam" id="PF01312">
    <property type="entry name" value="Bac_export_2"/>
    <property type="match status" value="1"/>
</dbReference>
<accession>A0A562W9W2</accession>
<name>A0A562W9W2_9BACT</name>
<comment type="similarity">
    <text evidence="1">Belongs to the type III secretion exporter family.</text>
</comment>
<keyword evidence="2" id="KW-0282">Flagellum</keyword>
<dbReference type="PANTHER" id="PTHR30531">
    <property type="entry name" value="FLAGELLAR BIOSYNTHETIC PROTEIN FLHB"/>
    <property type="match status" value="1"/>
</dbReference>
<dbReference type="SUPFAM" id="SSF160544">
    <property type="entry name" value="EscU C-terminal domain-like"/>
    <property type="match status" value="1"/>
</dbReference>
<keyword evidence="2" id="KW-0969">Cilium</keyword>
<dbReference type="Gene3D" id="3.40.1690.10">
    <property type="entry name" value="secretion proteins EscU"/>
    <property type="match status" value="1"/>
</dbReference>
<gene>
    <name evidence="2" type="ORF">JN12_01181</name>
</gene>
<dbReference type="GO" id="GO:0009306">
    <property type="term" value="P:protein secretion"/>
    <property type="evidence" value="ECO:0007669"/>
    <property type="project" value="InterPro"/>
</dbReference>
<organism evidence="2 3">
    <name type="scientific">Geobacter argillaceus</name>
    <dbReference type="NCBI Taxonomy" id="345631"/>
    <lineage>
        <taxon>Bacteria</taxon>
        <taxon>Pseudomonadati</taxon>
        <taxon>Thermodesulfobacteriota</taxon>
        <taxon>Desulfuromonadia</taxon>
        <taxon>Geobacterales</taxon>
        <taxon>Geobacteraceae</taxon>
        <taxon>Geobacter</taxon>
    </lineage>
</organism>
<keyword evidence="2" id="KW-0966">Cell projection</keyword>
<dbReference type="EMBL" id="VLLN01000005">
    <property type="protein sequence ID" value="TWJ26474.1"/>
    <property type="molecule type" value="Genomic_DNA"/>
</dbReference>
<evidence type="ECO:0000313" key="2">
    <source>
        <dbReference type="EMBL" id="TWJ26474.1"/>
    </source>
</evidence>
<sequence length="97" mass="10586">MAKKSDRERLAAALAYKAGDYAPRVIAKGRGATAEAIIALAKESGVYVHESPELVSLLIKVDLDHFVPPELYMAIAEILAWLYWLEHGKPDSPPPSS</sequence>
<dbReference type="InterPro" id="IPR006135">
    <property type="entry name" value="T3SS_substrate_exporter"/>
</dbReference>
<keyword evidence="3" id="KW-1185">Reference proteome</keyword>
<dbReference type="AlphaFoldDB" id="A0A562W9W2"/>
<dbReference type="OrthoDB" id="9807950at2"/>
<reference evidence="2 3" key="1">
    <citation type="submission" date="2019-07" db="EMBL/GenBank/DDBJ databases">
        <title>Genomic Encyclopedia of Archaeal and Bacterial Type Strains, Phase II (KMG-II): from individual species to whole genera.</title>
        <authorList>
            <person name="Goeker M."/>
        </authorList>
    </citation>
    <scope>NUCLEOTIDE SEQUENCE [LARGE SCALE GENOMIC DNA]</scope>
    <source>
        <strain evidence="2 3">ATCC BAA-1139</strain>
    </source>
</reference>
<evidence type="ECO:0000256" key="1">
    <source>
        <dbReference type="ARBA" id="ARBA00010690"/>
    </source>
</evidence>
<dbReference type="Proteomes" id="UP000319449">
    <property type="component" value="Unassembled WGS sequence"/>
</dbReference>
<dbReference type="GO" id="GO:0005886">
    <property type="term" value="C:plasma membrane"/>
    <property type="evidence" value="ECO:0007669"/>
    <property type="project" value="TreeGrafter"/>
</dbReference>
<dbReference type="PANTHER" id="PTHR30531:SF12">
    <property type="entry name" value="FLAGELLAR BIOSYNTHETIC PROTEIN FLHB"/>
    <property type="match status" value="1"/>
</dbReference>
<protein>
    <submittedName>
        <fullName evidence="2">Flagellar biosynthesis protein</fullName>
    </submittedName>
</protein>